<dbReference type="Pfam" id="PF07970">
    <property type="entry name" value="COPIIcoated_ERV"/>
    <property type="match status" value="1"/>
</dbReference>
<evidence type="ECO:0000256" key="5">
    <source>
        <dbReference type="SAM" id="Phobius"/>
    </source>
</evidence>
<evidence type="ECO:0000256" key="1">
    <source>
        <dbReference type="ARBA" id="ARBA00004370"/>
    </source>
</evidence>
<evidence type="ECO:0000259" key="6">
    <source>
        <dbReference type="Pfam" id="PF07970"/>
    </source>
</evidence>
<dbReference type="Pfam" id="PF13850">
    <property type="entry name" value="ERGIC_N"/>
    <property type="match status" value="1"/>
</dbReference>
<keyword evidence="2 5" id="KW-0812">Transmembrane</keyword>
<dbReference type="InterPro" id="IPR045888">
    <property type="entry name" value="Erv"/>
</dbReference>
<dbReference type="GO" id="GO:0030134">
    <property type="term" value="C:COPII-coated ER to Golgi transport vesicle"/>
    <property type="evidence" value="ECO:0007669"/>
    <property type="project" value="TreeGrafter"/>
</dbReference>
<organism evidence="8">
    <name type="scientific">Tetraselmis sp. GSL018</name>
    <dbReference type="NCBI Taxonomy" id="582737"/>
    <lineage>
        <taxon>Eukaryota</taxon>
        <taxon>Viridiplantae</taxon>
        <taxon>Chlorophyta</taxon>
        <taxon>core chlorophytes</taxon>
        <taxon>Chlorodendrophyceae</taxon>
        <taxon>Chlorodendrales</taxon>
        <taxon>Chlorodendraceae</taxon>
        <taxon>Tetraselmis</taxon>
    </lineage>
</organism>
<dbReference type="GO" id="GO:0005783">
    <property type="term" value="C:endoplasmic reticulum"/>
    <property type="evidence" value="ECO:0007669"/>
    <property type="project" value="TreeGrafter"/>
</dbReference>
<feature type="domain" description="Endoplasmic reticulum vesicle transporter N-terminal" evidence="7">
    <location>
        <begin position="8"/>
        <end position="97"/>
    </location>
</feature>
<evidence type="ECO:0000256" key="4">
    <source>
        <dbReference type="ARBA" id="ARBA00023136"/>
    </source>
</evidence>
<dbReference type="InterPro" id="IPR039542">
    <property type="entry name" value="Erv_N"/>
</dbReference>
<sequence length="386" mass="42844">MADILSKIKRLDAYPKVQEDFFNRTLSGGIITIVSSLIMFLLFVSELSLFLKVQTSHELSVDVSRGEQLNINVDVTFPRMPCSWMSLDAMDISGDLHLDVDHNVYRRRLSAEGLPLDDGERHHVGPSEQVNASAADTPECGSCYGANDKDDQCCNTCDEVREAYRRKGWALVGLDGIVQCDKEGFHNRIKEQAGEGCHIWGSIAVNKVAGNIHFAPGKSFQQGHMHVHDLLPFNTDKFDLSHTIHKLSFGGDFPGVVNPLDGIRVDQATDPMAKGQTGMFQYFLKVVPTIYTDINNHTIHSNQFSVTENFKPSQVQAGRNLPGVFFFYDLSPIKVVYSETRSSFVHFITGVCAIIGGIFTVSGIVDAFVYHGEKAIRKKIELGKLS</sequence>
<dbReference type="GO" id="GO:0016020">
    <property type="term" value="C:membrane"/>
    <property type="evidence" value="ECO:0007669"/>
    <property type="project" value="UniProtKB-SubCell"/>
</dbReference>
<feature type="transmembrane region" description="Helical" evidence="5">
    <location>
        <begin position="21"/>
        <end position="44"/>
    </location>
</feature>
<proteinExistence type="predicted"/>
<dbReference type="PANTHER" id="PTHR10984">
    <property type="entry name" value="ENDOPLASMIC RETICULUM-GOLGI INTERMEDIATE COMPARTMENT PROTEIN"/>
    <property type="match status" value="1"/>
</dbReference>
<keyword evidence="3 5" id="KW-1133">Transmembrane helix</keyword>
<reference evidence="8" key="1">
    <citation type="submission" date="2014-05" db="EMBL/GenBank/DDBJ databases">
        <title>The transcriptome of the halophilic microalga Tetraselmis sp. GSL018 isolated from the Great Salt Lake, Utah.</title>
        <authorList>
            <person name="Jinkerson R.E."/>
            <person name="D'Adamo S."/>
            <person name="Posewitz M.C."/>
        </authorList>
    </citation>
    <scope>NUCLEOTIDE SEQUENCE</scope>
    <source>
        <strain evidence="8">GSL018</strain>
    </source>
</reference>
<evidence type="ECO:0000256" key="3">
    <source>
        <dbReference type="ARBA" id="ARBA00022989"/>
    </source>
</evidence>
<feature type="transmembrane region" description="Helical" evidence="5">
    <location>
        <begin position="344"/>
        <end position="369"/>
    </location>
</feature>
<accession>A0A061R484</accession>
<gene>
    <name evidence="8" type="ORF">TSPGSL018_15779</name>
</gene>
<protein>
    <submittedName>
        <fullName evidence="8">Endoplasmic reticulum-golgi intermediate compartment protein 3-like</fullName>
    </submittedName>
</protein>
<evidence type="ECO:0000256" key="2">
    <source>
        <dbReference type="ARBA" id="ARBA00022692"/>
    </source>
</evidence>
<feature type="domain" description="Endoplasmic reticulum vesicle transporter C-terminal" evidence="6">
    <location>
        <begin position="143"/>
        <end position="366"/>
    </location>
</feature>
<keyword evidence="4 5" id="KW-0472">Membrane</keyword>
<evidence type="ECO:0000313" key="8">
    <source>
        <dbReference type="EMBL" id="JAC65549.1"/>
    </source>
</evidence>
<comment type="subcellular location">
    <subcellularLocation>
        <location evidence="1">Membrane</location>
    </subcellularLocation>
</comment>
<dbReference type="InterPro" id="IPR012936">
    <property type="entry name" value="Erv_C"/>
</dbReference>
<evidence type="ECO:0000259" key="7">
    <source>
        <dbReference type="Pfam" id="PF13850"/>
    </source>
</evidence>
<name>A0A061R484_9CHLO</name>
<dbReference type="AlphaFoldDB" id="A0A061R484"/>
<dbReference type="EMBL" id="GBEZ01021180">
    <property type="protein sequence ID" value="JAC65549.1"/>
    <property type="molecule type" value="Transcribed_RNA"/>
</dbReference>
<dbReference type="PANTHER" id="PTHR10984:SF82">
    <property type="entry name" value="ENDOPLASMIC RETICULUM VESICLE TRANSPORTER PROTEIN"/>
    <property type="match status" value="1"/>
</dbReference>